<evidence type="ECO:0000256" key="5">
    <source>
        <dbReference type="ARBA" id="ARBA00022989"/>
    </source>
</evidence>
<feature type="transmembrane region" description="Helical" evidence="7">
    <location>
        <begin position="310"/>
        <end position="330"/>
    </location>
</feature>
<feature type="transmembrane region" description="Helical" evidence="7">
    <location>
        <begin position="66"/>
        <end position="85"/>
    </location>
</feature>
<evidence type="ECO:0000256" key="4">
    <source>
        <dbReference type="ARBA" id="ARBA00022692"/>
    </source>
</evidence>
<evidence type="ECO:0000313" key="9">
    <source>
        <dbReference type="EMBL" id="ASK46426.1"/>
    </source>
</evidence>
<dbReference type="SUPFAM" id="SSF103473">
    <property type="entry name" value="MFS general substrate transporter"/>
    <property type="match status" value="1"/>
</dbReference>
<keyword evidence="4 7" id="KW-0812">Transmembrane</keyword>
<feature type="transmembrane region" description="Helical" evidence="7">
    <location>
        <begin position="379"/>
        <end position="399"/>
    </location>
</feature>
<accession>A0A2Z2PLM1</accession>
<evidence type="ECO:0008006" key="10">
    <source>
        <dbReference type="Google" id="ProtNLM"/>
    </source>
</evidence>
<dbReference type="PANTHER" id="PTHR23513">
    <property type="entry name" value="INTEGRAL MEMBRANE EFFLUX PROTEIN-RELATED"/>
    <property type="match status" value="1"/>
</dbReference>
<sequence length="409" mass="44692">MPALQSALSQRLITAWGQRMFDDIRALGSTYQTYWFGTLMMQLSTQIFLVVVSWKLTSDQPSEDKSFMIYVLANVPFVLLTFISAELCRRFTYRKTHLLGQLLSGLATALFGLYVTDGSISAALISIFVWHCGIAIRGPAYQATIAGLFEKEKRTSAFAYHDIAVNLSRLIGPVIASWILISHSLSAWFVFSLSSIAITVFAIVAFDKSDEPSTGGISLLVGTPSVRRRLLTLFAISLLFVCNLALLPALVRQEFGNVETLAAFTTAWSIGAIVGSITQASISRLLRRWEMSVLLFASSANMIIMSTVSNIPLCLISILLGGGASVIIFLRMKTSFLLLRPTSESATLLSSYFFATYLGFAAGAALWGFVGRITSPSHVYSFTSVIVLCFSLVSLFAATNKEPNRGQPK</sequence>
<feature type="transmembrane region" description="Helical" evidence="7">
    <location>
        <begin position="230"/>
        <end position="249"/>
    </location>
</feature>
<feature type="transmembrane region" description="Helical" evidence="7">
    <location>
        <begin position="34"/>
        <end position="54"/>
    </location>
</feature>
<geneLocation type="plasmid" evidence="9">
    <name>pTi_CFBP5505</name>
</geneLocation>
<dbReference type="AlphaFoldDB" id="A0A2Z2PLM1"/>
<feature type="transmembrane region" description="Helical" evidence="7">
    <location>
        <begin position="120"/>
        <end position="138"/>
    </location>
</feature>
<name>A0A2Z2PLM1_9HYPH</name>
<dbReference type="InterPro" id="IPR010290">
    <property type="entry name" value="TM_effector"/>
</dbReference>
<dbReference type="GO" id="GO:0005886">
    <property type="term" value="C:plasma membrane"/>
    <property type="evidence" value="ECO:0007669"/>
    <property type="project" value="UniProtKB-SubCell"/>
</dbReference>
<feature type="transmembrane region" description="Helical" evidence="7">
    <location>
        <begin position="351"/>
        <end position="373"/>
    </location>
</feature>
<feature type="transmembrane region" description="Helical" evidence="7">
    <location>
        <begin position="187"/>
        <end position="206"/>
    </location>
</feature>
<evidence type="ECO:0000256" key="1">
    <source>
        <dbReference type="ARBA" id="ARBA00004651"/>
    </source>
</evidence>
<keyword evidence="5 7" id="KW-1133">Transmembrane helix</keyword>
<evidence type="ECO:0000313" key="8">
    <source>
        <dbReference type="EMBL" id="ASK44054.1"/>
    </source>
</evidence>
<evidence type="ECO:0000256" key="7">
    <source>
        <dbReference type="SAM" id="Phobius"/>
    </source>
</evidence>
<keyword evidence="2" id="KW-0813">Transport</keyword>
<feature type="transmembrane region" description="Helical" evidence="7">
    <location>
        <begin position="159"/>
        <end position="181"/>
    </location>
</feature>
<dbReference type="InterPro" id="IPR036259">
    <property type="entry name" value="MFS_trans_sf"/>
</dbReference>
<dbReference type="EMBL" id="KY000044">
    <property type="protein sequence ID" value="ASK44054.1"/>
    <property type="molecule type" value="Genomic_DNA"/>
</dbReference>
<organism evidence="8">
    <name type="scientific">Agrobacterium fabrum</name>
    <dbReference type="NCBI Taxonomy" id="1176649"/>
    <lineage>
        <taxon>Bacteria</taxon>
        <taxon>Pseudomonadati</taxon>
        <taxon>Pseudomonadota</taxon>
        <taxon>Alphaproteobacteria</taxon>
        <taxon>Hyphomicrobiales</taxon>
        <taxon>Rhizobiaceae</taxon>
        <taxon>Rhizobium/Agrobacterium group</taxon>
        <taxon>Agrobacterium</taxon>
        <taxon>Agrobacterium tumefaciens complex</taxon>
    </lineage>
</organism>
<keyword evidence="8" id="KW-0614">Plasmid</keyword>
<evidence type="ECO:0000256" key="6">
    <source>
        <dbReference type="ARBA" id="ARBA00023136"/>
    </source>
</evidence>
<proteinExistence type="predicted"/>
<dbReference type="Pfam" id="PF05977">
    <property type="entry name" value="MFS_3"/>
    <property type="match status" value="1"/>
</dbReference>
<dbReference type="Gene3D" id="1.20.1250.20">
    <property type="entry name" value="MFS general substrate transporter like domains"/>
    <property type="match status" value="1"/>
</dbReference>
<dbReference type="PANTHER" id="PTHR23513:SF6">
    <property type="entry name" value="MAJOR FACILITATOR SUPERFAMILY ASSOCIATED DOMAIN-CONTAINING PROTEIN"/>
    <property type="match status" value="1"/>
</dbReference>
<reference evidence="8" key="1">
    <citation type="submission" date="2016-10" db="EMBL/GenBank/DDBJ databases">
        <title>Agrobacterium Ti plasmids: Classification based on T-DNA and Vir regions organization.</title>
        <authorList>
            <person name="Nabi N."/>
            <person name="Vial L."/>
            <person name="Ben Hafsa A."/>
            <person name="Chapulliot D."/>
            <person name="Berard A."/>
            <person name="Chauveau A."/>
            <person name="Le Paslier M.-C."/>
            <person name="Harzallah Skhiri F."/>
            <person name="Brunel D."/>
            <person name="Nesme X."/>
            <person name="Chaouachi M."/>
        </authorList>
    </citation>
    <scope>NUCLEOTIDE SEQUENCE</scope>
    <source>
        <strain evidence="8">CFBP1933</strain>
        <strain evidence="9">CFBP5505</strain>
        <plasmid evidence="8">pTi_CFBP1933</plasmid>
        <plasmid evidence="9">pTi_CFBP5505</plasmid>
    </source>
</reference>
<feature type="transmembrane region" description="Helical" evidence="7">
    <location>
        <begin position="97"/>
        <end position="114"/>
    </location>
</feature>
<feature type="transmembrane region" description="Helical" evidence="7">
    <location>
        <begin position="261"/>
        <end position="278"/>
    </location>
</feature>
<evidence type="ECO:0000256" key="2">
    <source>
        <dbReference type="ARBA" id="ARBA00022448"/>
    </source>
</evidence>
<evidence type="ECO:0000256" key="3">
    <source>
        <dbReference type="ARBA" id="ARBA00022475"/>
    </source>
</evidence>
<keyword evidence="6 7" id="KW-0472">Membrane</keyword>
<dbReference type="EMBL" id="KY000057">
    <property type="protein sequence ID" value="ASK46426.1"/>
    <property type="molecule type" value="Genomic_DNA"/>
</dbReference>
<comment type="subcellular location">
    <subcellularLocation>
        <location evidence="1">Cell membrane</location>
        <topology evidence="1">Multi-pass membrane protein</topology>
    </subcellularLocation>
</comment>
<protein>
    <recommendedName>
        <fullName evidence="10">MFS transporter</fullName>
    </recommendedName>
</protein>
<keyword evidence="3" id="KW-1003">Cell membrane</keyword>
<geneLocation type="plasmid" evidence="8">
    <name>pTi_CFBP1933</name>
</geneLocation>